<dbReference type="EMBL" id="JAGJWT010000004">
    <property type="protein sequence ID" value="MBS9340415.1"/>
    <property type="molecule type" value="Genomic_DNA"/>
</dbReference>
<dbReference type="PROSITE" id="PS01124">
    <property type="entry name" value="HTH_ARAC_FAMILY_2"/>
    <property type="match status" value="1"/>
</dbReference>
<evidence type="ECO:0000259" key="4">
    <source>
        <dbReference type="PROSITE" id="PS01124"/>
    </source>
</evidence>
<sequence>MQTKITINLPDEDETLASTAVVRQSHTLLYRSLAVHEPTVVFIRRGRKKLRWAGRELVVEAGGAAALAGWQTFDVMNEPDEGGLYQAQWIAFGQGVIEHFAAQYGAAEAVRDAAALPQSARMDAAFDYAASALAGGADVPRHAAESALHGLLAWLQHYGIGFAVHERLNLTHQIRKLIAADTAADWSAAMLAGRLHCSEATLRRRLAKQGTGFRTLLTDVRMTRALTLLQVTPWPVAQIAGAVGYESPSRFAARFKERFGFAPSAVRAESEEEAAYRLAGPVSVGIRP</sequence>
<name>A0A9X0ZW33_NEIEL</name>
<dbReference type="RefSeq" id="WP_214037734.1">
    <property type="nucleotide sequence ID" value="NZ_JAGJWT010000004.1"/>
</dbReference>
<reference evidence="5" key="1">
    <citation type="submission" date="2021-04" db="EMBL/GenBank/DDBJ databases">
        <title>Genomic characterization of endocarditis-associated Neisseria elongata subsp. nitroreducens.</title>
        <authorList>
            <person name="Schorner M."/>
            <person name="Passarelli-Araujo H."/>
            <person name="Scheffer M."/>
            <person name="Barazzetti F."/>
            <person name="Martins J."/>
            <person name="Machado H."/>
            <person name="Palmeiro J."/>
            <person name="Bazzo M."/>
        </authorList>
    </citation>
    <scope>NUCLEOTIDE SEQUENCE</scope>
    <source>
        <strain evidence="5">Nel_M001</strain>
    </source>
</reference>
<dbReference type="InterPro" id="IPR018060">
    <property type="entry name" value="HTH_AraC"/>
</dbReference>
<comment type="caution">
    <text evidence="5">The sequence shown here is derived from an EMBL/GenBank/DDBJ whole genome shotgun (WGS) entry which is preliminary data.</text>
</comment>
<evidence type="ECO:0000256" key="1">
    <source>
        <dbReference type="ARBA" id="ARBA00023015"/>
    </source>
</evidence>
<evidence type="ECO:0000256" key="3">
    <source>
        <dbReference type="ARBA" id="ARBA00023163"/>
    </source>
</evidence>
<dbReference type="SUPFAM" id="SSF46689">
    <property type="entry name" value="Homeodomain-like"/>
    <property type="match status" value="1"/>
</dbReference>
<dbReference type="InterPro" id="IPR020449">
    <property type="entry name" value="Tscrpt_reg_AraC-type_HTH"/>
</dbReference>
<keyword evidence="1" id="KW-0805">Transcription regulation</keyword>
<dbReference type="GO" id="GO:0000976">
    <property type="term" value="F:transcription cis-regulatory region binding"/>
    <property type="evidence" value="ECO:0007669"/>
    <property type="project" value="TreeGrafter"/>
</dbReference>
<dbReference type="PRINTS" id="PR00032">
    <property type="entry name" value="HTHARAC"/>
</dbReference>
<dbReference type="GO" id="GO:0005829">
    <property type="term" value="C:cytosol"/>
    <property type="evidence" value="ECO:0007669"/>
    <property type="project" value="TreeGrafter"/>
</dbReference>
<dbReference type="GO" id="GO:0003700">
    <property type="term" value="F:DNA-binding transcription factor activity"/>
    <property type="evidence" value="ECO:0007669"/>
    <property type="project" value="InterPro"/>
</dbReference>
<protein>
    <submittedName>
        <fullName evidence="5">Helix-turn-helix transcriptional regulator</fullName>
    </submittedName>
</protein>
<evidence type="ECO:0000256" key="2">
    <source>
        <dbReference type="ARBA" id="ARBA00023125"/>
    </source>
</evidence>
<dbReference type="SMART" id="SM00342">
    <property type="entry name" value="HTH_ARAC"/>
    <property type="match status" value="1"/>
</dbReference>
<dbReference type="PANTHER" id="PTHR47894:SF4">
    <property type="entry name" value="HTH-TYPE TRANSCRIPTIONAL REGULATOR GADX"/>
    <property type="match status" value="1"/>
</dbReference>
<dbReference type="Pfam" id="PF12833">
    <property type="entry name" value="HTH_18"/>
    <property type="match status" value="1"/>
</dbReference>
<evidence type="ECO:0000313" key="5">
    <source>
        <dbReference type="EMBL" id="MBS9340415.1"/>
    </source>
</evidence>
<evidence type="ECO:0000313" key="6">
    <source>
        <dbReference type="Proteomes" id="UP000708805"/>
    </source>
</evidence>
<proteinExistence type="predicted"/>
<dbReference type="Gene3D" id="1.10.10.60">
    <property type="entry name" value="Homeodomain-like"/>
    <property type="match status" value="1"/>
</dbReference>
<gene>
    <name evidence="5" type="ORF">J8641_06220</name>
</gene>
<dbReference type="PANTHER" id="PTHR47894">
    <property type="entry name" value="HTH-TYPE TRANSCRIPTIONAL REGULATOR GADX"/>
    <property type="match status" value="1"/>
</dbReference>
<dbReference type="AlphaFoldDB" id="A0A9X0ZW33"/>
<keyword evidence="2" id="KW-0238">DNA-binding</keyword>
<dbReference type="Proteomes" id="UP000708805">
    <property type="component" value="Unassembled WGS sequence"/>
</dbReference>
<dbReference type="InterPro" id="IPR009057">
    <property type="entry name" value="Homeodomain-like_sf"/>
</dbReference>
<accession>A0A9X0ZW33</accession>
<organism evidence="5 6">
    <name type="scientific">Neisseria elongata subsp. nitroreducens</name>
    <dbReference type="NCBI Taxonomy" id="90367"/>
    <lineage>
        <taxon>Bacteria</taxon>
        <taxon>Pseudomonadati</taxon>
        <taxon>Pseudomonadota</taxon>
        <taxon>Betaproteobacteria</taxon>
        <taxon>Neisseriales</taxon>
        <taxon>Neisseriaceae</taxon>
        <taxon>Neisseria</taxon>
    </lineage>
</organism>
<feature type="domain" description="HTH araC/xylS-type" evidence="4">
    <location>
        <begin position="172"/>
        <end position="269"/>
    </location>
</feature>
<keyword evidence="3" id="KW-0804">Transcription</keyword>